<dbReference type="PROSITE" id="PS00324">
    <property type="entry name" value="ASPARTOKINASE"/>
    <property type="match status" value="1"/>
</dbReference>
<evidence type="ECO:0000256" key="7">
    <source>
        <dbReference type="ARBA" id="ARBA00047872"/>
    </source>
</evidence>
<dbReference type="Pfam" id="PF00696">
    <property type="entry name" value="AA_kinase"/>
    <property type="match status" value="1"/>
</dbReference>
<dbReference type="GO" id="GO:0009089">
    <property type="term" value="P:lysine biosynthetic process via diaminopimelate"/>
    <property type="evidence" value="ECO:0007669"/>
    <property type="project" value="UniProtKB-UniPathway"/>
</dbReference>
<evidence type="ECO:0000256" key="9">
    <source>
        <dbReference type="RuleBase" id="RU003448"/>
    </source>
</evidence>
<evidence type="ECO:0000256" key="4">
    <source>
        <dbReference type="ARBA" id="ARBA00022741"/>
    </source>
</evidence>
<dbReference type="PIRSF" id="PIRSF000726">
    <property type="entry name" value="Asp_kin"/>
    <property type="match status" value="1"/>
</dbReference>
<evidence type="ECO:0000256" key="3">
    <source>
        <dbReference type="ARBA" id="ARBA00022679"/>
    </source>
</evidence>
<comment type="catalytic activity">
    <reaction evidence="7 9">
        <text>L-aspartate + ATP = 4-phospho-L-aspartate + ADP</text>
        <dbReference type="Rhea" id="RHEA:23776"/>
        <dbReference type="ChEBI" id="CHEBI:29991"/>
        <dbReference type="ChEBI" id="CHEBI:30616"/>
        <dbReference type="ChEBI" id="CHEBI:57535"/>
        <dbReference type="ChEBI" id="CHEBI:456216"/>
        <dbReference type="EC" id="2.7.2.4"/>
    </reaction>
</comment>
<dbReference type="PANTHER" id="PTHR21499:SF59">
    <property type="entry name" value="ASPARTOKINASE"/>
    <property type="match status" value="1"/>
</dbReference>
<comment type="caution">
    <text evidence="13">The sequence shown here is derived from an EMBL/GenBank/DDBJ whole genome shotgun (WGS) entry which is preliminary data.</text>
</comment>
<dbReference type="InterPro" id="IPR036393">
    <property type="entry name" value="AceGlu_kinase-like_sf"/>
</dbReference>
<dbReference type="UniPathway" id="UPA00050">
    <property type="reaction ID" value="UER00461"/>
</dbReference>
<comment type="pathway">
    <text evidence="10">Amino-acid biosynthesis; L-threonine biosynthesis; L-threonine from L-aspartate: step 1/5.</text>
</comment>
<evidence type="ECO:0000256" key="8">
    <source>
        <dbReference type="PIRSR" id="PIRSR000726-1"/>
    </source>
</evidence>
<feature type="binding site" evidence="8">
    <location>
        <position position="233"/>
    </location>
    <ligand>
        <name>ATP</name>
        <dbReference type="ChEBI" id="CHEBI:30616"/>
    </ligand>
</feature>
<dbReference type="RefSeq" id="WP_188026690.1">
    <property type="nucleotide sequence ID" value="NZ_JACHGR010000006.1"/>
</dbReference>
<dbReference type="InterPro" id="IPR042199">
    <property type="entry name" value="AsparK_Bifunc_asparK/hSer_DH"/>
</dbReference>
<evidence type="ECO:0000313" key="13">
    <source>
        <dbReference type="EMBL" id="MBB6055942.1"/>
    </source>
</evidence>
<dbReference type="InterPro" id="IPR045865">
    <property type="entry name" value="ACT-like_dom_sf"/>
</dbReference>
<reference evidence="13 14" key="1">
    <citation type="submission" date="2020-08" db="EMBL/GenBank/DDBJ databases">
        <title>Genomic Encyclopedia of Type Strains, Phase IV (KMG-IV): sequencing the most valuable type-strain genomes for metagenomic binning, comparative biology and taxonomic classification.</title>
        <authorList>
            <person name="Goeker M."/>
        </authorList>
    </citation>
    <scope>NUCLEOTIDE SEQUENCE [LARGE SCALE GENOMIC DNA]</scope>
    <source>
        <strain evidence="13 14">DSM 22975</strain>
    </source>
</reference>
<sequence length="451" mass="48449">MSKVTVAKFGGTSVADAEAMRRCAAIVTQTANTRVVVLSASSGVTNLLVDLARGTLSATEQEIHLKKLKSIQDNILSELGNPSPLRETMDGILKEIADMARQATQNSDAALEDRLVAQGELMSTRLFTEMMNQLGHKAVWFDVRKIMRTDSRFGRATPAIEAIHNLAQQDMAPLLKDHIVITQGFIGANADGQTTTLGRGGSDFSAALLAEALGVDELEIWTDVPGIYTTDPRLVKEAHPIPEITFSEAAEMATFGAKVLHPATLQPAVRKGIPVFVGSSKDPAAGGTWVRDTTESSPLFRAVTLRRNQILLTLHSPNMLHACGFLAQVFTILAKHGISVDLITTSEISVAITLDQTGSQSSGRSVLSDAVLAELNAFCKVKVESDLALVALIGNRMSEVNGVGTQVFDAVSEHNVRMICYGASTHNLCFLVPESDASLVVQKLHQRLLTK</sequence>
<keyword evidence="6 8" id="KW-0067">ATP-binding</keyword>
<evidence type="ECO:0000256" key="2">
    <source>
        <dbReference type="ARBA" id="ARBA00010122"/>
    </source>
</evidence>
<proteinExistence type="inferred from homology"/>
<organism evidence="13 14">
    <name type="scientific">Tolumonas osonensis</name>
    <dbReference type="NCBI Taxonomy" id="675874"/>
    <lineage>
        <taxon>Bacteria</taxon>
        <taxon>Pseudomonadati</taxon>
        <taxon>Pseudomonadota</taxon>
        <taxon>Gammaproteobacteria</taxon>
        <taxon>Aeromonadales</taxon>
        <taxon>Aeromonadaceae</taxon>
        <taxon>Tolumonas</taxon>
    </lineage>
</organism>
<dbReference type="CDD" id="cd04917">
    <property type="entry name" value="ACT_AKiii-LysC-EC_2"/>
    <property type="match status" value="1"/>
</dbReference>
<comment type="pathway">
    <text evidence="1 10">Amino-acid biosynthesis; L-lysine biosynthesis via DAP pathway; (S)-tetrahydrodipicolinate from L-aspartate: step 1/4.</text>
</comment>
<keyword evidence="4 8" id="KW-0547">Nucleotide-binding</keyword>
<dbReference type="NCBIfam" id="TIGR00657">
    <property type="entry name" value="asp_kinases"/>
    <property type="match status" value="1"/>
</dbReference>
<dbReference type="Gene3D" id="1.20.120.1320">
    <property type="entry name" value="Aspartokinase, catalytic domain"/>
    <property type="match status" value="1"/>
</dbReference>
<dbReference type="InterPro" id="IPR047962">
    <property type="entry name" value="LysC_ACT_2"/>
</dbReference>
<dbReference type="GO" id="GO:0005829">
    <property type="term" value="C:cytosol"/>
    <property type="evidence" value="ECO:0007669"/>
    <property type="project" value="TreeGrafter"/>
</dbReference>
<dbReference type="GO" id="GO:0004072">
    <property type="term" value="F:aspartate kinase activity"/>
    <property type="evidence" value="ECO:0007669"/>
    <property type="project" value="UniProtKB-EC"/>
</dbReference>
<dbReference type="SUPFAM" id="SSF55021">
    <property type="entry name" value="ACT-like"/>
    <property type="match status" value="2"/>
</dbReference>
<dbReference type="InterPro" id="IPR001341">
    <property type="entry name" value="Asp_kinase"/>
</dbReference>
<evidence type="ECO:0000313" key="14">
    <source>
        <dbReference type="Proteomes" id="UP000585721"/>
    </source>
</evidence>
<dbReference type="EC" id="2.7.2.4" evidence="9"/>
<feature type="binding site" evidence="8">
    <location>
        <position position="228"/>
    </location>
    <ligand>
        <name>ATP</name>
        <dbReference type="ChEBI" id="CHEBI:30616"/>
    </ligand>
</feature>
<dbReference type="InterPro" id="IPR018042">
    <property type="entry name" value="Aspartate_kinase_CS"/>
</dbReference>
<dbReference type="GO" id="GO:0009088">
    <property type="term" value="P:threonine biosynthetic process"/>
    <property type="evidence" value="ECO:0007669"/>
    <property type="project" value="UniProtKB-UniPathway"/>
</dbReference>
<feature type="binding site" evidence="8">
    <location>
        <position position="120"/>
    </location>
    <ligand>
        <name>substrate</name>
    </ligand>
</feature>
<dbReference type="GO" id="GO:0005524">
    <property type="term" value="F:ATP binding"/>
    <property type="evidence" value="ECO:0007669"/>
    <property type="project" value="UniProtKB-KW"/>
</dbReference>
<keyword evidence="3 9" id="KW-0808">Transferase</keyword>
<dbReference type="UniPathway" id="UPA00051">
    <property type="reaction ID" value="UER00462"/>
</dbReference>
<dbReference type="FunFam" id="3.30.70.260:FF:000017">
    <property type="entry name" value="Aspartokinase"/>
    <property type="match status" value="1"/>
</dbReference>
<comment type="pathway">
    <text evidence="10">Amino-acid biosynthesis; L-methionine biosynthesis via de novo pathway; L-homoserine from L-aspartate: step 1/3.</text>
</comment>
<dbReference type="NCBIfam" id="NF006570">
    <property type="entry name" value="PRK09084.1"/>
    <property type="match status" value="1"/>
</dbReference>
<name>A0A841GN97_9GAMM</name>
<dbReference type="CDD" id="cd04932">
    <property type="entry name" value="ACT_AKiii-LysC-EC_1"/>
    <property type="match status" value="1"/>
</dbReference>
<feature type="domain" description="Aspartate/glutamate/uridylate kinase" evidence="11">
    <location>
        <begin position="3"/>
        <end position="278"/>
    </location>
</feature>
<dbReference type="SUPFAM" id="SSF53633">
    <property type="entry name" value="Carbamate kinase-like"/>
    <property type="match status" value="1"/>
</dbReference>
<feature type="binding site" evidence="8">
    <location>
        <begin position="258"/>
        <end position="259"/>
    </location>
    <ligand>
        <name>ATP</name>
        <dbReference type="ChEBI" id="CHEBI:30616"/>
    </ligand>
</feature>
<feature type="binding site" evidence="8">
    <location>
        <begin position="8"/>
        <end position="11"/>
    </location>
    <ligand>
        <name>ATP</name>
        <dbReference type="ChEBI" id="CHEBI:30616"/>
    </ligand>
</feature>
<keyword evidence="5 9" id="KW-0418">Kinase</keyword>
<dbReference type="EMBL" id="JACHGR010000006">
    <property type="protein sequence ID" value="MBB6055942.1"/>
    <property type="molecule type" value="Genomic_DNA"/>
</dbReference>
<evidence type="ECO:0000256" key="6">
    <source>
        <dbReference type="ARBA" id="ARBA00022840"/>
    </source>
</evidence>
<accession>A0A841GN97</accession>
<gene>
    <name evidence="13" type="ORF">HNR75_001872</name>
</gene>
<feature type="binding site" evidence="8">
    <location>
        <begin position="222"/>
        <end position="223"/>
    </location>
    <ligand>
        <name>ATP</name>
        <dbReference type="ChEBI" id="CHEBI:30616"/>
    </ligand>
</feature>
<dbReference type="GO" id="GO:0009090">
    <property type="term" value="P:homoserine biosynthetic process"/>
    <property type="evidence" value="ECO:0007669"/>
    <property type="project" value="TreeGrafter"/>
</dbReference>
<evidence type="ECO:0000256" key="10">
    <source>
        <dbReference type="RuleBase" id="RU004249"/>
    </source>
</evidence>
<evidence type="ECO:0000256" key="1">
    <source>
        <dbReference type="ARBA" id="ARBA00004766"/>
    </source>
</evidence>
<evidence type="ECO:0000259" key="11">
    <source>
        <dbReference type="Pfam" id="PF00696"/>
    </source>
</evidence>
<dbReference type="NCBIfam" id="TIGR00656">
    <property type="entry name" value="asp_kin_monofn"/>
    <property type="match status" value="1"/>
</dbReference>
<dbReference type="InterPro" id="IPR005260">
    <property type="entry name" value="Asp_kin_monofn"/>
</dbReference>
<dbReference type="PANTHER" id="PTHR21499">
    <property type="entry name" value="ASPARTATE KINASE"/>
    <property type="match status" value="1"/>
</dbReference>
<keyword evidence="10" id="KW-0028">Amino-acid biosynthesis</keyword>
<feature type="domain" description="Aspartokinase ACT" evidence="12">
    <location>
        <begin position="317"/>
        <end position="356"/>
    </location>
</feature>
<dbReference type="Pfam" id="PF22468">
    <property type="entry name" value="ACT_9"/>
    <property type="match status" value="2"/>
</dbReference>
<dbReference type="Gene3D" id="3.40.1160.10">
    <property type="entry name" value="Acetylglutamate kinase-like"/>
    <property type="match status" value="1"/>
</dbReference>
<dbReference type="InterPro" id="IPR001048">
    <property type="entry name" value="Asp/Glu/Uridylate_kinase"/>
</dbReference>
<keyword evidence="14" id="KW-1185">Reference proteome</keyword>
<evidence type="ECO:0000256" key="5">
    <source>
        <dbReference type="ARBA" id="ARBA00022777"/>
    </source>
</evidence>
<dbReference type="AlphaFoldDB" id="A0A841GN97"/>
<comment type="similarity">
    <text evidence="2 9">Belongs to the aspartokinase family.</text>
</comment>
<dbReference type="UniPathway" id="UPA00034">
    <property type="reaction ID" value="UER00015"/>
</dbReference>
<dbReference type="Proteomes" id="UP000585721">
    <property type="component" value="Unassembled WGS sequence"/>
</dbReference>
<protein>
    <recommendedName>
        <fullName evidence="9">Aspartokinase</fullName>
        <ecNumber evidence="9">2.7.2.4</ecNumber>
    </recommendedName>
</protein>
<dbReference type="InterPro" id="IPR054352">
    <property type="entry name" value="ACT_Aspartokinase"/>
</dbReference>
<feature type="binding site" evidence="8">
    <location>
        <position position="45"/>
    </location>
    <ligand>
        <name>substrate</name>
    </ligand>
</feature>
<feature type="domain" description="Aspartokinase ACT" evidence="12">
    <location>
        <begin position="390"/>
        <end position="447"/>
    </location>
</feature>
<evidence type="ECO:0000259" key="12">
    <source>
        <dbReference type="Pfam" id="PF22468"/>
    </source>
</evidence>
<dbReference type="Gene3D" id="3.30.70.260">
    <property type="match status" value="2"/>
</dbReference>